<dbReference type="GO" id="GO:0008061">
    <property type="term" value="F:chitin binding"/>
    <property type="evidence" value="ECO:0007669"/>
    <property type="project" value="InterPro"/>
</dbReference>
<protein>
    <submittedName>
        <fullName evidence="3">Chitin binding domain protein Peritrophin-A</fullName>
    </submittedName>
</protein>
<evidence type="ECO:0000313" key="4">
    <source>
        <dbReference type="Proteomes" id="UP000249402"/>
    </source>
</evidence>
<organism evidence="3 4">
    <name type="scientific">Aspergillus ibericus CBS 121593</name>
    <dbReference type="NCBI Taxonomy" id="1448316"/>
    <lineage>
        <taxon>Eukaryota</taxon>
        <taxon>Fungi</taxon>
        <taxon>Dikarya</taxon>
        <taxon>Ascomycota</taxon>
        <taxon>Pezizomycotina</taxon>
        <taxon>Eurotiomycetes</taxon>
        <taxon>Eurotiomycetidae</taxon>
        <taxon>Eurotiales</taxon>
        <taxon>Aspergillaceae</taxon>
        <taxon>Aspergillus</taxon>
        <taxon>Aspergillus subgen. Circumdati</taxon>
    </lineage>
</organism>
<gene>
    <name evidence="3" type="ORF">BO80DRAFT_209954</name>
</gene>
<dbReference type="Pfam" id="PF01607">
    <property type="entry name" value="CBM_14"/>
    <property type="match status" value="1"/>
</dbReference>
<feature type="signal peptide" evidence="1">
    <location>
        <begin position="1"/>
        <end position="22"/>
    </location>
</feature>
<feature type="domain" description="Chitin-binding type-2" evidence="2">
    <location>
        <begin position="22"/>
        <end position="78"/>
    </location>
</feature>
<keyword evidence="1" id="KW-0732">Signal</keyword>
<sequence length="88" mass="9809">MQFTYQALTIFLTSLLLNTAAAHSCDTSVAWADSTDCHYFYQCLPGVEPARKKCGAGTAFNPVIQACDYQQNVPACYKEPHHPHPHHE</sequence>
<dbReference type="STRING" id="1448316.A0A395HB09"/>
<feature type="chain" id="PRO_5017322301" evidence="1">
    <location>
        <begin position="23"/>
        <end position="88"/>
    </location>
</feature>
<dbReference type="VEuPathDB" id="FungiDB:BO80DRAFT_209954"/>
<dbReference type="RefSeq" id="XP_025579163.1">
    <property type="nucleotide sequence ID" value="XM_025714300.1"/>
</dbReference>
<dbReference type="PROSITE" id="PS50940">
    <property type="entry name" value="CHIT_BIND_II"/>
    <property type="match status" value="1"/>
</dbReference>
<dbReference type="SMART" id="SM00494">
    <property type="entry name" value="ChtBD2"/>
    <property type="match status" value="1"/>
</dbReference>
<evidence type="ECO:0000259" key="2">
    <source>
        <dbReference type="PROSITE" id="PS50940"/>
    </source>
</evidence>
<proteinExistence type="predicted"/>
<evidence type="ECO:0000313" key="3">
    <source>
        <dbReference type="EMBL" id="RAL04836.1"/>
    </source>
</evidence>
<dbReference type="Proteomes" id="UP000249402">
    <property type="component" value="Unassembled WGS sequence"/>
</dbReference>
<evidence type="ECO:0000256" key="1">
    <source>
        <dbReference type="SAM" id="SignalP"/>
    </source>
</evidence>
<dbReference type="InterPro" id="IPR002557">
    <property type="entry name" value="Chitin-bd_dom"/>
</dbReference>
<dbReference type="SUPFAM" id="SSF57625">
    <property type="entry name" value="Invertebrate chitin-binding proteins"/>
    <property type="match status" value="1"/>
</dbReference>
<dbReference type="GeneID" id="37219165"/>
<dbReference type="InterPro" id="IPR036508">
    <property type="entry name" value="Chitin-bd_dom_sf"/>
</dbReference>
<accession>A0A395HB09</accession>
<dbReference type="AlphaFoldDB" id="A0A395HB09"/>
<dbReference type="OrthoDB" id="6020543at2759"/>
<dbReference type="EMBL" id="KZ824423">
    <property type="protein sequence ID" value="RAL04836.1"/>
    <property type="molecule type" value="Genomic_DNA"/>
</dbReference>
<keyword evidence="4" id="KW-1185">Reference proteome</keyword>
<reference evidence="3 4" key="1">
    <citation type="submission" date="2018-02" db="EMBL/GenBank/DDBJ databases">
        <title>The genomes of Aspergillus section Nigri reveals drivers in fungal speciation.</title>
        <authorList>
            <consortium name="DOE Joint Genome Institute"/>
            <person name="Vesth T.C."/>
            <person name="Nybo J."/>
            <person name="Theobald S."/>
            <person name="Brandl J."/>
            <person name="Frisvad J.C."/>
            <person name="Nielsen K.F."/>
            <person name="Lyhne E.K."/>
            <person name="Kogle M.E."/>
            <person name="Kuo A."/>
            <person name="Riley R."/>
            <person name="Clum A."/>
            <person name="Nolan M."/>
            <person name="Lipzen A."/>
            <person name="Salamov A."/>
            <person name="Henrissat B."/>
            <person name="Wiebenga A."/>
            <person name="De vries R.P."/>
            <person name="Grigoriev I.V."/>
            <person name="Mortensen U.H."/>
            <person name="Andersen M.R."/>
            <person name="Baker S.E."/>
        </authorList>
    </citation>
    <scope>NUCLEOTIDE SEQUENCE [LARGE SCALE GENOMIC DNA]</scope>
    <source>
        <strain evidence="3 4">CBS 121593</strain>
    </source>
</reference>
<dbReference type="Gene3D" id="2.170.140.10">
    <property type="entry name" value="Chitin binding domain"/>
    <property type="match status" value="1"/>
</dbReference>
<dbReference type="GO" id="GO:0005576">
    <property type="term" value="C:extracellular region"/>
    <property type="evidence" value="ECO:0007669"/>
    <property type="project" value="InterPro"/>
</dbReference>
<name>A0A395HB09_9EURO</name>